<dbReference type="InterPro" id="IPR050638">
    <property type="entry name" value="AA-Vitamin_Transporters"/>
</dbReference>
<dbReference type="STRING" id="118168.MC7420_5600"/>
<feature type="transmembrane region" description="Helical" evidence="6">
    <location>
        <begin position="124"/>
        <end position="141"/>
    </location>
</feature>
<dbReference type="AlphaFoldDB" id="B4VPD9"/>
<feature type="transmembrane region" description="Helical" evidence="6">
    <location>
        <begin position="267"/>
        <end position="287"/>
    </location>
</feature>
<dbReference type="HOGENOM" id="CLU_033863_0_1_3"/>
<evidence type="ECO:0000256" key="4">
    <source>
        <dbReference type="ARBA" id="ARBA00022989"/>
    </source>
</evidence>
<gene>
    <name evidence="8" type="ORF">MC7420_5600</name>
</gene>
<accession>B4VPD9</accession>
<evidence type="ECO:0000256" key="5">
    <source>
        <dbReference type="ARBA" id="ARBA00023136"/>
    </source>
</evidence>
<dbReference type="EMBL" id="DS989847">
    <property type="protein sequence ID" value="EDX76166.1"/>
    <property type="molecule type" value="Genomic_DNA"/>
</dbReference>
<dbReference type="PANTHER" id="PTHR32322">
    <property type="entry name" value="INNER MEMBRANE TRANSPORTER"/>
    <property type="match status" value="1"/>
</dbReference>
<feature type="transmembrane region" description="Helical" evidence="6">
    <location>
        <begin position="207"/>
        <end position="225"/>
    </location>
</feature>
<dbReference type="Pfam" id="PF00892">
    <property type="entry name" value="EamA"/>
    <property type="match status" value="2"/>
</dbReference>
<reference evidence="8 9" key="1">
    <citation type="submission" date="2008-07" db="EMBL/GenBank/DDBJ databases">
        <authorList>
            <person name="Tandeau de Marsac N."/>
            <person name="Ferriera S."/>
            <person name="Johnson J."/>
            <person name="Kravitz S."/>
            <person name="Beeson K."/>
            <person name="Sutton G."/>
            <person name="Rogers Y.-H."/>
            <person name="Friedman R."/>
            <person name="Frazier M."/>
            <person name="Venter J.C."/>
        </authorList>
    </citation>
    <scope>NUCLEOTIDE SEQUENCE [LARGE SCALE GENOMIC DNA]</scope>
    <source>
        <strain evidence="8 9">PCC 7420</strain>
    </source>
</reference>
<evidence type="ECO:0000313" key="8">
    <source>
        <dbReference type="EMBL" id="EDX76166.1"/>
    </source>
</evidence>
<evidence type="ECO:0000256" key="2">
    <source>
        <dbReference type="ARBA" id="ARBA00007362"/>
    </source>
</evidence>
<evidence type="ECO:0000313" key="9">
    <source>
        <dbReference type="Proteomes" id="UP000003835"/>
    </source>
</evidence>
<keyword evidence="3 6" id="KW-0812">Transmembrane</keyword>
<sequence>MIQKTQPLHLSQSQLNPSPTMMALFAIFTAIVALSLAAIFIRLSERELGPFATIFNRFWIAFIVLWLLNQSKARSQHDEQSSIPKSEYTVRDWLMLIAAGVMFWGCLALWAWSLTQTGVANSTILHNLTPLFTTLGVWLIFGQHFDSRFLIGLMMAMVGATALGLDDLQVATDNFAGDIAAFLSALFSAANLMLIEKLRAKWDATNIIMWCCLVGTVVTLPVVLLTEDRLFPISGSGWLSVISLAVVCQVVGQGLQAYSLKRLSSGLVGVFLLLDPVLAALVAWVLFSEHLSLFNGFAFAVVLVGIYVAKSSHYASQFIEKDSPPALCVAGKTS</sequence>
<protein>
    <submittedName>
        <fullName evidence="8">Conserved domain protein</fullName>
    </submittedName>
</protein>
<feature type="transmembrane region" description="Helical" evidence="6">
    <location>
        <begin position="148"/>
        <end position="165"/>
    </location>
</feature>
<comment type="subcellular location">
    <subcellularLocation>
        <location evidence="1">Membrane</location>
        <topology evidence="1">Multi-pass membrane protein</topology>
    </subcellularLocation>
</comment>
<feature type="domain" description="EamA" evidence="7">
    <location>
        <begin position="177"/>
        <end position="308"/>
    </location>
</feature>
<dbReference type="InterPro" id="IPR000620">
    <property type="entry name" value="EamA_dom"/>
</dbReference>
<keyword evidence="5 6" id="KW-0472">Membrane</keyword>
<comment type="similarity">
    <text evidence="2">Belongs to the EamA transporter family.</text>
</comment>
<dbReference type="GO" id="GO:0016020">
    <property type="term" value="C:membrane"/>
    <property type="evidence" value="ECO:0007669"/>
    <property type="project" value="UniProtKB-SubCell"/>
</dbReference>
<evidence type="ECO:0000256" key="6">
    <source>
        <dbReference type="SAM" id="Phobius"/>
    </source>
</evidence>
<dbReference type="Proteomes" id="UP000003835">
    <property type="component" value="Unassembled WGS sequence"/>
</dbReference>
<keyword evidence="9" id="KW-1185">Reference proteome</keyword>
<proteinExistence type="inferred from homology"/>
<organism evidence="8 9">
    <name type="scientific">Coleofasciculus chthonoplastes PCC 7420</name>
    <dbReference type="NCBI Taxonomy" id="118168"/>
    <lineage>
        <taxon>Bacteria</taxon>
        <taxon>Bacillati</taxon>
        <taxon>Cyanobacteriota</taxon>
        <taxon>Cyanophyceae</taxon>
        <taxon>Coleofasciculales</taxon>
        <taxon>Coleofasciculaceae</taxon>
        <taxon>Coleofasciculus</taxon>
    </lineage>
</organism>
<feature type="domain" description="EamA" evidence="7">
    <location>
        <begin position="22"/>
        <end position="161"/>
    </location>
</feature>
<feature type="transmembrane region" description="Helical" evidence="6">
    <location>
        <begin position="93"/>
        <end position="112"/>
    </location>
</feature>
<evidence type="ECO:0000256" key="3">
    <source>
        <dbReference type="ARBA" id="ARBA00022692"/>
    </source>
</evidence>
<name>B4VPD9_9CYAN</name>
<evidence type="ECO:0000256" key="1">
    <source>
        <dbReference type="ARBA" id="ARBA00004141"/>
    </source>
</evidence>
<dbReference type="OrthoDB" id="528577at2"/>
<dbReference type="InterPro" id="IPR037185">
    <property type="entry name" value="EmrE-like"/>
</dbReference>
<dbReference type="SUPFAM" id="SSF103481">
    <property type="entry name" value="Multidrug resistance efflux transporter EmrE"/>
    <property type="match status" value="2"/>
</dbReference>
<feature type="transmembrane region" description="Helical" evidence="6">
    <location>
        <begin position="293"/>
        <end position="309"/>
    </location>
</feature>
<dbReference type="PANTHER" id="PTHR32322:SF2">
    <property type="entry name" value="EAMA DOMAIN-CONTAINING PROTEIN"/>
    <property type="match status" value="1"/>
</dbReference>
<feature type="transmembrane region" description="Helical" evidence="6">
    <location>
        <begin position="21"/>
        <end position="42"/>
    </location>
</feature>
<feature type="transmembrane region" description="Helical" evidence="6">
    <location>
        <begin position="177"/>
        <end position="195"/>
    </location>
</feature>
<evidence type="ECO:0000259" key="7">
    <source>
        <dbReference type="Pfam" id="PF00892"/>
    </source>
</evidence>
<dbReference type="RefSeq" id="WP_006100654.1">
    <property type="nucleotide sequence ID" value="NZ_DS989847.1"/>
</dbReference>
<feature type="transmembrane region" description="Helical" evidence="6">
    <location>
        <begin position="237"/>
        <end position="255"/>
    </location>
</feature>
<keyword evidence="4 6" id="KW-1133">Transmembrane helix</keyword>
<dbReference type="eggNOG" id="COG0697">
    <property type="taxonomic scope" value="Bacteria"/>
</dbReference>
<feature type="transmembrane region" description="Helical" evidence="6">
    <location>
        <begin position="48"/>
        <end position="68"/>
    </location>
</feature>